<dbReference type="PANTHER" id="PTHR23170">
    <property type="entry name" value="NY-REN-58 ANTIGEN"/>
    <property type="match status" value="1"/>
</dbReference>
<sequence>MDGGVNFSAMFSNLKAGGSGKAQEVSAGFRSLDTELKKILIDERMRCAKHKTNYQTLKAEYIRLKGKYTQSQAELRRMLSKKQVSQEKLQLLLAGLRGEVLDMTQELDELRLQVITPQRLKLLKAQLQQEMEVPIKERFNKLEEEAEKYRSKYNKLCYDFTFLKSMFDHQQEDHERVLKEQQIRYSADLALVKKEKEKLSAQLQSGDCVTDGKRVEALLREKAQMHQRLCSLEAEVAEIRAERDSTRAQAENTQRIQLRQLAESQTALKTLESEKQSVCLQLDRVEKELRSSHEQHVVLTGKLHKAEREIHTLNSQVEENKHAYRLKLANVLKARGELERERDKLQTLGEESALKELQNINAKLQQQTQQLEELERQKAENTELRRHNAELNVQVSTLSNSKLELMDTNARLRESLERVREELRNTRTQTERIQRETGRLEKERRVEWLEEKHTFQKREAELQEKYSQAKQRMQKAALAQKKIKTLTETKEKKLRDKLQLLEAKIEELEFESSVAKKNPLFAEEHAQLCRHLSELQRRHKEFRQLLMGNHMLSMSVPNSIH</sequence>
<dbReference type="GO" id="GO:0005814">
    <property type="term" value="C:centriole"/>
    <property type="evidence" value="ECO:0007669"/>
    <property type="project" value="TreeGrafter"/>
</dbReference>
<evidence type="ECO:0000256" key="2">
    <source>
        <dbReference type="ARBA" id="ARBA00022490"/>
    </source>
</evidence>
<dbReference type="GO" id="GO:0097539">
    <property type="term" value="C:ciliary transition fiber"/>
    <property type="evidence" value="ECO:0007669"/>
    <property type="project" value="TreeGrafter"/>
</dbReference>
<accession>A0AAD5FAI0</accession>
<dbReference type="Proteomes" id="UP001205998">
    <property type="component" value="Unassembled WGS sequence"/>
</dbReference>
<dbReference type="EMBL" id="MU582332">
    <property type="protein sequence ID" value="KAI5608457.1"/>
    <property type="molecule type" value="Genomic_DNA"/>
</dbReference>
<proteinExistence type="predicted"/>
<evidence type="ECO:0000256" key="3">
    <source>
        <dbReference type="ARBA" id="ARBA00023054"/>
    </source>
</evidence>
<dbReference type="PANTHER" id="PTHR23170:SF2">
    <property type="entry name" value="CENTROSOMAL PROTEIN OF 83 KDA"/>
    <property type="match status" value="1"/>
</dbReference>
<dbReference type="AlphaFoldDB" id="A0AAD5FAI0"/>
<dbReference type="GO" id="GO:0005794">
    <property type="term" value="C:Golgi apparatus"/>
    <property type="evidence" value="ECO:0007669"/>
    <property type="project" value="TreeGrafter"/>
</dbReference>
<dbReference type="GO" id="GO:0051660">
    <property type="term" value="P:establishment of centrosome localization"/>
    <property type="evidence" value="ECO:0007669"/>
    <property type="project" value="TreeGrafter"/>
</dbReference>
<evidence type="ECO:0000256" key="1">
    <source>
        <dbReference type="ARBA" id="ARBA00004300"/>
    </source>
</evidence>
<keyword evidence="4" id="KW-0206">Cytoskeleton</keyword>
<dbReference type="GO" id="GO:0060271">
    <property type="term" value="P:cilium assembly"/>
    <property type="evidence" value="ECO:0007669"/>
    <property type="project" value="TreeGrafter"/>
</dbReference>
<evidence type="ECO:0000256" key="5">
    <source>
        <dbReference type="SAM" id="Coils"/>
    </source>
</evidence>
<keyword evidence="7" id="KW-1185">Reference proteome</keyword>
<comment type="caution">
    <text evidence="6">The sequence shown here is derived from an EMBL/GenBank/DDBJ whole genome shotgun (WGS) entry which is preliminary data.</text>
</comment>
<gene>
    <name evidence="6" type="ORF">C0J50_6596</name>
</gene>
<evidence type="ECO:0000313" key="7">
    <source>
        <dbReference type="Proteomes" id="UP001205998"/>
    </source>
</evidence>
<reference evidence="6" key="1">
    <citation type="submission" date="2018-07" db="EMBL/GenBank/DDBJ databases">
        <title>Comparative genomics of catfishes provides insights into carnivory and benthic adaptation.</title>
        <authorList>
            <person name="Zhang Y."/>
            <person name="Wang D."/>
            <person name="Peng Z."/>
            <person name="Zheng S."/>
            <person name="Shao F."/>
            <person name="Tao W."/>
        </authorList>
    </citation>
    <scope>NUCLEOTIDE SEQUENCE</scope>
    <source>
        <strain evidence="6">Chongqing</strain>
    </source>
</reference>
<evidence type="ECO:0000256" key="4">
    <source>
        <dbReference type="ARBA" id="ARBA00023212"/>
    </source>
</evidence>
<keyword evidence="2" id="KW-0963">Cytoplasm</keyword>
<keyword evidence="3 5" id="KW-0175">Coiled coil</keyword>
<dbReference type="InterPro" id="IPR052116">
    <property type="entry name" value="Centro_Cilium_Assembly"/>
</dbReference>
<evidence type="ECO:0000313" key="6">
    <source>
        <dbReference type="EMBL" id="KAI5608457.1"/>
    </source>
</evidence>
<protein>
    <submittedName>
        <fullName evidence="6">Centrosomal protein of 83 kDa isoform X2</fullName>
    </submittedName>
</protein>
<dbReference type="GO" id="GO:0005813">
    <property type="term" value="C:centrosome"/>
    <property type="evidence" value="ECO:0007669"/>
    <property type="project" value="UniProtKB-SubCell"/>
</dbReference>
<name>A0AAD5FAI0_SILAS</name>
<comment type="subcellular location">
    <subcellularLocation>
        <location evidence="1">Cytoplasm</location>
        <location evidence="1">Cytoskeleton</location>
        <location evidence="1">Microtubule organizing center</location>
        <location evidence="1">Centrosome</location>
    </subcellularLocation>
</comment>
<organism evidence="6 7">
    <name type="scientific">Silurus asotus</name>
    <name type="common">Amur catfish</name>
    <name type="synonym">Parasilurus asotus</name>
    <dbReference type="NCBI Taxonomy" id="30991"/>
    <lineage>
        <taxon>Eukaryota</taxon>
        <taxon>Metazoa</taxon>
        <taxon>Chordata</taxon>
        <taxon>Craniata</taxon>
        <taxon>Vertebrata</taxon>
        <taxon>Euteleostomi</taxon>
        <taxon>Actinopterygii</taxon>
        <taxon>Neopterygii</taxon>
        <taxon>Teleostei</taxon>
        <taxon>Ostariophysi</taxon>
        <taxon>Siluriformes</taxon>
        <taxon>Siluridae</taxon>
        <taxon>Silurus</taxon>
    </lineage>
</organism>
<feature type="coiled-coil region" evidence="5">
    <location>
        <begin position="236"/>
        <end position="518"/>
    </location>
</feature>